<name>A0A1H1U2H7_9CORY</name>
<evidence type="ECO:0000313" key="6">
    <source>
        <dbReference type="EMBL" id="SDS66720.1"/>
    </source>
</evidence>
<dbReference type="PANTHER" id="PTHR43335">
    <property type="entry name" value="ABC TRANSPORTER, ATP-BINDING PROTEIN"/>
    <property type="match status" value="1"/>
</dbReference>
<dbReference type="STRING" id="1203190.GCA_000312345_00798"/>
<accession>A0A1H1U2H7</accession>
<dbReference type="PROSITE" id="PS50893">
    <property type="entry name" value="ABC_TRANSPORTER_2"/>
    <property type="match status" value="1"/>
</dbReference>
<feature type="domain" description="ABC transporter" evidence="5">
    <location>
        <begin position="4"/>
        <end position="227"/>
    </location>
</feature>
<dbReference type="AlphaFoldDB" id="A0A1H1U2H7"/>
<dbReference type="EMBL" id="LT629765">
    <property type="protein sequence ID" value="SDS66720.1"/>
    <property type="molecule type" value="Genomic_DNA"/>
</dbReference>
<evidence type="ECO:0000256" key="1">
    <source>
        <dbReference type="ARBA" id="ARBA00005417"/>
    </source>
</evidence>
<keyword evidence="4 6" id="KW-0067">ATP-binding</keyword>
<organism evidence="6 7">
    <name type="scientific">Corynebacterium timonense</name>
    <dbReference type="NCBI Taxonomy" id="441500"/>
    <lineage>
        <taxon>Bacteria</taxon>
        <taxon>Bacillati</taxon>
        <taxon>Actinomycetota</taxon>
        <taxon>Actinomycetes</taxon>
        <taxon>Mycobacteriales</taxon>
        <taxon>Corynebacteriaceae</taxon>
        <taxon>Corynebacterium</taxon>
    </lineage>
</organism>
<evidence type="ECO:0000256" key="4">
    <source>
        <dbReference type="ARBA" id="ARBA00022840"/>
    </source>
</evidence>
<reference evidence="6 7" key="1">
    <citation type="submission" date="2016-10" db="EMBL/GenBank/DDBJ databases">
        <authorList>
            <person name="de Groot N.N."/>
        </authorList>
    </citation>
    <scope>NUCLEOTIDE SEQUENCE [LARGE SCALE GENOMIC DNA]</scope>
    <source>
        <strain evidence="6 7">DSM 45434</strain>
    </source>
</reference>
<dbReference type="InterPro" id="IPR003439">
    <property type="entry name" value="ABC_transporter-like_ATP-bd"/>
</dbReference>
<keyword evidence="7" id="KW-1185">Reference proteome</keyword>
<proteinExistence type="inferred from homology"/>
<dbReference type="OrthoDB" id="9804819at2"/>
<keyword evidence="2" id="KW-0813">Transport</keyword>
<evidence type="ECO:0000259" key="5">
    <source>
        <dbReference type="PROSITE" id="PS50893"/>
    </source>
</evidence>
<keyword evidence="3" id="KW-0547">Nucleotide-binding</keyword>
<dbReference type="PANTHER" id="PTHR43335:SF4">
    <property type="entry name" value="ABC TRANSPORTER, ATP-BINDING PROTEIN"/>
    <property type="match status" value="1"/>
</dbReference>
<dbReference type="Pfam" id="PF00005">
    <property type="entry name" value="ABC_tran"/>
    <property type="match status" value="1"/>
</dbReference>
<dbReference type="GO" id="GO:0005524">
    <property type="term" value="F:ATP binding"/>
    <property type="evidence" value="ECO:0007669"/>
    <property type="project" value="UniProtKB-KW"/>
</dbReference>
<comment type="similarity">
    <text evidence="1">Belongs to the ABC transporter superfamily.</text>
</comment>
<dbReference type="InterPro" id="IPR003593">
    <property type="entry name" value="AAA+_ATPase"/>
</dbReference>
<dbReference type="SMART" id="SM00382">
    <property type="entry name" value="AAA"/>
    <property type="match status" value="1"/>
</dbReference>
<dbReference type="Gene3D" id="3.40.50.300">
    <property type="entry name" value="P-loop containing nucleotide triphosphate hydrolases"/>
    <property type="match status" value="1"/>
</dbReference>
<dbReference type="Proteomes" id="UP000182237">
    <property type="component" value="Chromosome I"/>
</dbReference>
<dbReference type="RefSeq" id="WP_019193648.1">
    <property type="nucleotide sequence ID" value="NZ_LT629765.1"/>
</dbReference>
<dbReference type="SUPFAM" id="SSF52540">
    <property type="entry name" value="P-loop containing nucleoside triphosphate hydrolases"/>
    <property type="match status" value="1"/>
</dbReference>
<dbReference type="InterPro" id="IPR027417">
    <property type="entry name" value="P-loop_NTPase"/>
</dbReference>
<sequence length="234" mass="24604">MNSISFRGVSKSFGAQRVLDSVSFDVAQGRVHALLGRNGAGKSTLISILLGLIPEDAGQVLVGDKPRTRASLRHIGASVNGPAYYAHLSARRNLLVHTRLLGLPDAEADRALAVVGLSDAGSKKARSFSTGMKARLALAQAILGDPEILVLDEPQNGLDPQGITELRGLLRDWARRGGTVLVSSHQLGEVVHLADDATILAGGDVRYSGPLGELAPTGDLETEFFRLTAAGEEA</sequence>
<dbReference type="GO" id="GO:0016887">
    <property type="term" value="F:ATP hydrolysis activity"/>
    <property type="evidence" value="ECO:0007669"/>
    <property type="project" value="InterPro"/>
</dbReference>
<dbReference type="eggNOG" id="COG1131">
    <property type="taxonomic scope" value="Bacteria"/>
</dbReference>
<gene>
    <name evidence="6" type="ORF">SAMN04488539_2132</name>
</gene>
<protein>
    <submittedName>
        <fullName evidence="6">ABC-2 type transport system ATP-binding protein</fullName>
    </submittedName>
</protein>
<evidence type="ECO:0000256" key="3">
    <source>
        <dbReference type="ARBA" id="ARBA00022741"/>
    </source>
</evidence>
<evidence type="ECO:0000256" key="2">
    <source>
        <dbReference type="ARBA" id="ARBA00022448"/>
    </source>
</evidence>
<evidence type="ECO:0000313" key="7">
    <source>
        <dbReference type="Proteomes" id="UP000182237"/>
    </source>
</evidence>